<keyword evidence="4" id="KW-1185">Reference proteome</keyword>
<dbReference type="GO" id="GO:0003743">
    <property type="term" value="F:translation initiation factor activity"/>
    <property type="evidence" value="ECO:0007669"/>
    <property type="project" value="UniProtKB-KW"/>
</dbReference>
<evidence type="ECO:0000256" key="3">
    <source>
        <dbReference type="ARBA" id="ARBA00022917"/>
    </source>
</evidence>
<dbReference type="Proteomes" id="UP000694846">
    <property type="component" value="Unplaced"/>
</dbReference>
<evidence type="ECO:0000313" key="5">
    <source>
        <dbReference type="RefSeq" id="XP_025425878.1"/>
    </source>
</evidence>
<keyword evidence="2" id="KW-0396">Initiation factor</keyword>
<dbReference type="GO" id="GO:0070124">
    <property type="term" value="P:mitochondrial translational initiation"/>
    <property type="evidence" value="ECO:0007669"/>
    <property type="project" value="TreeGrafter"/>
</dbReference>
<dbReference type="PANTHER" id="PTHR10938:SF0">
    <property type="entry name" value="TRANSLATION INITIATION FACTOR IF-3, MITOCHONDRIAL"/>
    <property type="match status" value="1"/>
</dbReference>
<dbReference type="GO" id="GO:0032790">
    <property type="term" value="P:ribosome disassembly"/>
    <property type="evidence" value="ECO:0007669"/>
    <property type="project" value="TreeGrafter"/>
</dbReference>
<keyword evidence="3" id="KW-0648">Protein biosynthesis</keyword>
<dbReference type="GO" id="GO:0043022">
    <property type="term" value="F:ribosome binding"/>
    <property type="evidence" value="ECO:0007669"/>
    <property type="project" value="TreeGrafter"/>
</dbReference>
<sequence>MMIKRIATIALFVFRPQMIYQSAANICFCRSLAFKKNKIEISHDDKLTKKIRPKTVPVPKITLLGPEKDISVVTMDVATKMCERRGLKLVKIIDIDTKTHRPVYQMMTANQFLKEDSKNHQNKDEKIPKKSKSVKTSLINCRIGQADLESKVNNFCKWLNKMHEVRVTITGDTANEIADEIIKKTQECSRVVQRREKGDSVKFQLLPLKVI</sequence>
<protein>
    <submittedName>
        <fullName evidence="5">Uncharacterized protein LOC112694577</fullName>
    </submittedName>
</protein>
<evidence type="ECO:0000256" key="1">
    <source>
        <dbReference type="ARBA" id="ARBA00005439"/>
    </source>
</evidence>
<evidence type="ECO:0000256" key="2">
    <source>
        <dbReference type="ARBA" id="ARBA00022540"/>
    </source>
</evidence>
<accession>A0A8B8GRZ9</accession>
<dbReference type="AlphaFoldDB" id="A0A8B8GRZ9"/>
<comment type="similarity">
    <text evidence="1">Belongs to the IF-3 family.</text>
</comment>
<dbReference type="PANTHER" id="PTHR10938">
    <property type="entry name" value="TRANSLATION INITIATION FACTOR IF-3"/>
    <property type="match status" value="1"/>
</dbReference>
<dbReference type="GO" id="GO:0005739">
    <property type="term" value="C:mitochondrion"/>
    <property type="evidence" value="ECO:0007669"/>
    <property type="project" value="TreeGrafter"/>
</dbReference>
<dbReference type="RefSeq" id="XP_025425878.1">
    <property type="nucleotide sequence ID" value="XM_025570093.1"/>
</dbReference>
<dbReference type="SUPFAM" id="SSF55200">
    <property type="entry name" value="Translation initiation factor IF3, C-terminal domain"/>
    <property type="match status" value="1"/>
</dbReference>
<dbReference type="InterPro" id="IPR036788">
    <property type="entry name" value="T_IF-3_C_sf"/>
</dbReference>
<dbReference type="InterPro" id="IPR001288">
    <property type="entry name" value="Translation_initiation_fac_3"/>
</dbReference>
<reference evidence="5" key="1">
    <citation type="submission" date="2025-08" db="UniProtKB">
        <authorList>
            <consortium name="RefSeq"/>
        </authorList>
    </citation>
    <scope>IDENTIFICATION</scope>
    <source>
        <tissue evidence="5">Whole body</tissue>
    </source>
</reference>
<evidence type="ECO:0000313" key="4">
    <source>
        <dbReference type="Proteomes" id="UP000694846"/>
    </source>
</evidence>
<proteinExistence type="inferred from homology"/>
<dbReference type="CTD" id="36335"/>
<gene>
    <name evidence="5" type="primary">LOC112694577</name>
</gene>
<organism evidence="4 5">
    <name type="scientific">Sipha flava</name>
    <name type="common">yellow sugarcane aphid</name>
    <dbReference type="NCBI Taxonomy" id="143950"/>
    <lineage>
        <taxon>Eukaryota</taxon>
        <taxon>Metazoa</taxon>
        <taxon>Ecdysozoa</taxon>
        <taxon>Arthropoda</taxon>
        <taxon>Hexapoda</taxon>
        <taxon>Insecta</taxon>
        <taxon>Pterygota</taxon>
        <taxon>Neoptera</taxon>
        <taxon>Paraneoptera</taxon>
        <taxon>Hemiptera</taxon>
        <taxon>Sternorrhyncha</taxon>
        <taxon>Aphidomorpha</taxon>
        <taxon>Aphidoidea</taxon>
        <taxon>Aphididae</taxon>
        <taxon>Sipha</taxon>
    </lineage>
</organism>
<dbReference type="Gene3D" id="3.30.110.10">
    <property type="entry name" value="Translation initiation factor 3 (IF-3), C-terminal domain"/>
    <property type="match status" value="1"/>
</dbReference>
<dbReference type="OrthoDB" id="21573at2759"/>
<dbReference type="GeneID" id="112694577"/>
<name>A0A8B8GRZ9_9HEMI</name>